<evidence type="ECO:0000313" key="2">
    <source>
        <dbReference type="WBParaSite" id="MCU_004345-RA"/>
    </source>
</evidence>
<evidence type="ECO:0000256" key="1">
    <source>
        <dbReference type="SAM" id="MobiDB-lite"/>
    </source>
</evidence>
<accession>A0A5K3F298</accession>
<reference evidence="2" key="1">
    <citation type="submission" date="2019-11" db="UniProtKB">
        <authorList>
            <consortium name="WormBaseParasite"/>
        </authorList>
    </citation>
    <scope>IDENTIFICATION</scope>
</reference>
<feature type="region of interest" description="Disordered" evidence="1">
    <location>
        <begin position="1"/>
        <end position="44"/>
    </location>
</feature>
<proteinExistence type="predicted"/>
<feature type="compositionally biased region" description="Basic and acidic residues" evidence="1">
    <location>
        <begin position="31"/>
        <end position="42"/>
    </location>
</feature>
<feature type="compositionally biased region" description="Polar residues" evidence="1">
    <location>
        <begin position="17"/>
        <end position="28"/>
    </location>
</feature>
<name>A0A5K3F298_MESCO</name>
<dbReference type="WBParaSite" id="MCU_004345-RA">
    <property type="protein sequence ID" value="MCU_004345-RA"/>
    <property type="gene ID" value="MCU_004345"/>
</dbReference>
<protein>
    <submittedName>
        <fullName evidence="2">Uncharacterized protein</fullName>
    </submittedName>
</protein>
<sequence length="75" mass="8389">MAALFRGTNEEYPSPSMKKTSTTDQALFTNHKPEPHTRRRPSESATLATPLIIYFTSVVPFSGWLPSIPACHWIA</sequence>
<dbReference type="AlphaFoldDB" id="A0A5K3F298"/>
<organism evidence="2">
    <name type="scientific">Mesocestoides corti</name>
    <name type="common">Flatworm</name>
    <dbReference type="NCBI Taxonomy" id="53468"/>
    <lineage>
        <taxon>Eukaryota</taxon>
        <taxon>Metazoa</taxon>
        <taxon>Spiralia</taxon>
        <taxon>Lophotrochozoa</taxon>
        <taxon>Platyhelminthes</taxon>
        <taxon>Cestoda</taxon>
        <taxon>Eucestoda</taxon>
        <taxon>Cyclophyllidea</taxon>
        <taxon>Mesocestoididae</taxon>
        <taxon>Mesocestoides</taxon>
    </lineage>
</organism>